<protein>
    <submittedName>
        <fullName evidence="3">Uncharacterized protein</fullName>
    </submittedName>
</protein>
<dbReference type="InterPro" id="IPR039796">
    <property type="entry name" value="MIP18"/>
</dbReference>
<proteinExistence type="inferred from homology"/>
<dbReference type="Gene3D" id="3.30.300.130">
    <property type="entry name" value="Fe-S cluster assembly (FSCA)"/>
    <property type="match status" value="1"/>
</dbReference>
<evidence type="ECO:0000313" key="4">
    <source>
        <dbReference type="Proteomes" id="UP000241769"/>
    </source>
</evidence>
<dbReference type="STRING" id="1890364.A0A2P6NZR5"/>
<dbReference type="EMBL" id="MDYQ01000003">
    <property type="protein sequence ID" value="PRP89463.1"/>
    <property type="molecule type" value="Genomic_DNA"/>
</dbReference>
<evidence type="ECO:0000313" key="3">
    <source>
        <dbReference type="EMBL" id="PRP89463.1"/>
    </source>
</evidence>
<keyword evidence="4" id="KW-1185">Reference proteome</keyword>
<dbReference type="PANTHER" id="PTHR12377">
    <property type="entry name" value="CYTOSOLIC IRON-SULFUR ASSEMBLY COMPONENT 2B-RELATED"/>
    <property type="match status" value="1"/>
</dbReference>
<comment type="caution">
    <text evidence="3">The sequence shown here is derived from an EMBL/GenBank/DDBJ whole genome shotgun (WGS) entry which is preliminary data.</text>
</comment>
<dbReference type="GO" id="GO:0051604">
    <property type="term" value="P:protein maturation"/>
    <property type="evidence" value="ECO:0007669"/>
    <property type="project" value="InterPro"/>
</dbReference>
<sequence>MRRLDWPQHPKRINPKSVVQRKQAHCRGNLGNGGLGFLEREMAAPPINPNPTIFERNERGTKTKQPVITSSSLLDVTDIFDPEHPYTLEQLKVVAEDAIFVEHGEHLSIRVMFTPTVPHCSLASTIALCLRERLRNEIPPESKLKILITPGTHSTEFEINKQINDKERVAAAMENPGIQELVARCIRDFE</sequence>
<evidence type="ECO:0000256" key="1">
    <source>
        <dbReference type="ARBA" id="ARBA00010381"/>
    </source>
</evidence>
<name>A0A2P6NZR5_9EUKA</name>
<dbReference type="AlphaFoldDB" id="A0A2P6NZR5"/>
<dbReference type="OrthoDB" id="2746at2759"/>
<comment type="similarity">
    <text evidence="1">Belongs to the MIP18 family.</text>
</comment>
<dbReference type="GO" id="GO:0007059">
    <property type="term" value="P:chromosome segregation"/>
    <property type="evidence" value="ECO:0007669"/>
    <property type="project" value="UniProtKB-KW"/>
</dbReference>
<evidence type="ECO:0000256" key="2">
    <source>
        <dbReference type="ARBA" id="ARBA00022829"/>
    </source>
</evidence>
<dbReference type="SUPFAM" id="SSF117916">
    <property type="entry name" value="Fe-S cluster assembly (FSCA) domain-like"/>
    <property type="match status" value="1"/>
</dbReference>
<dbReference type="InterPro" id="IPR034904">
    <property type="entry name" value="FSCA_dom_sf"/>
</dbReference>
<dbReference type="PANTHER" id="PTHR12377:SF2">
    <property type="entry name" value="CYTOSOLIC IRON-SULFUR ASSEMBLY COMPONENT 2A"/>
    <property type="match status" value="1"/>
</dbReference>
<keyword evidence="2" id="KW-0159">Chromosome partition</keyword>
<organism evidence="3 4">
    <name type="scientific">Planoprotostelium fungivorum</name>
    <dbReference type="NCBI Taxonomy" id="1890364"/>
    <lineage>
        <taxon>Eukaryota</taxon>
        <taxon>Amoebozoa</taxon>
        <taxon>Evosea</taxon>
        <taxon>Variosea</taxon>
        <taxon>Cavosteliida</taxon>
        <taxon>Cavosteliaceae</taxon>
        <taxon>Planoprotostelium</taxon>
    </lineage>
</organism>
<dbReference type="Gene3D" id="6.10.250.1280">
    <property type="match status" value="1"/>
</dbReference>
<accession>A0A2P6NZR5</accession>
<gene>
    <name evidence="3" type="ORF">PROFUN_01326</name>
</gene>
<dbReference type="InParanoid" id="A0A2P6NZR5"/>
<reference evidence="3 4" key="1">
    <citation type="journal article" date="2018" name="Genome Biol. Evol.">
        <title>Multiple Roots of Fruiting Body Formation in Amoebozoa.</title>
        <authorList>
            <person name="Hillmann F."/>
            <person name="Forbes G."/>
            <person name="Novohradska S."/>
            <person name="Ferling I."/>
            <person name="Riege K."/>
            <person name="Groth M."/>
            <person name="Westermann M."/>
            <person name="Marz M."/>
            <person name="Spaller T."/>
            <person name="Winckler T."/>
            <person name="Schaap P."/>
            <person name="Glockner G."/>
        </authorList>
    </citation>
    <scope>NUCLEOTIDE SEQUENCE [LARGE SCALE GENOMIC DNA]</scope>
    <source>
        <strain evidence="3 4">Jena</strain>
    </source>
</reference>
<dbReference type="Proteomes" id="UP000241769">
    <property type="component" value="Unassembled WGS sequence"/>
</dbReference>